<dbReference type="InterPro" id="IPR051598">
    <property type="entry name" value="TSUP/Inactive_protease-like"/>
</dbReference>
<evidence type="ECO:0000256" key="5">
    <source>
        <dbReference type="RuleBase" id="RU363041"/>
    </source>
</evidence>
<dbReference type="PANTHER" id="PTHR43701">
    <property type="entry name" value="MEMBRANE TRANSPORTER PROTEIN MJ0441-RELATED"/>
    <property type="match status" value="1"/>
</dbReference>
<feature type="transmembrane region" description="Helical" evidence="5">
    <location>
        <begin position="147"/>
        <end position="170"/>
    </location>
</feature>
<sequence length="269" mass="29553">MKLLLLIPVGFIVGTIGTLIGAGGGFLLMPFMMLYFSNGSPKDLTAISMIAIFFNSLSGTYAYMKMKRVEIKTAITFSLITIPGSIIGTIITSFIDRERYNLAFGIFLILIVIFLLFFKKIGEGDNKNSSFIKTCRVKDSSGTEYNFSYNLLTGLILSFIVGFLSPVFGIGGGVLHVPFMIKLLCFPPHIATATSHFVLMVMSFVSVLTHIFSKVDRFVLLNSLMIVIGIIPGAQLGARLSKKVHGNFLLYFLSIALFIVAVRILFLKG</sequence>
<evidence type="ECO:0000256" key="1">
    <source>
        <dbReference type="ARBA" id="ARBA00004141"/>
    </source>
</evidence>
<proteinExistence type="inferred from homology"/>
<dbReference type="PANTHER" id="PTHR43701:SF2">
    <property type="entry name" value="MEMBRANE TRANSPORTER PROTEIN YJNA-RELATED"/>
    <property type="match status" value="1"/>
</dbReference>
<organism evidence="6">
    <name type="scientific">candidate division WOR-3 bacterium</name>
    <dbReference type="NCBI Taxonomy" id="2052148"/>
    <lineage>
        <taxon>Bacteria</taxon>
        <taxon>Bacteria division WOR-3</taxon>
    </lineage>
</organism>
<dbReference type="GO" id="GO:0005886">
    <property type="term" value="C:plasma membrane"/>
    <property type="evidence" value="ECO:0007669"/>
    <property type="project" value="UniProtKB-SubCell"/>
</dbReference>
<gene>
    <name evidence="6" type="ORF">ENS15_07120</name>
</gene>
<reference evidence="6" key="1">
    <citation type="journal article" date="2020" name="mSystems">
        <title>Genome- and Community-Level Interaction Insights into Carbon Utilization and Element Cycling Functions of Hydrothermarchaeota in Hydrothermal Sediment.</title>
        <authorList>
            <person name="Zhou Z."/>
            <person name="Liu Y."/>
            <person name="Xu W."/>
            <person name="Pan J."/>
            <person name="Luo Z.H."/>
            <person name="Li M."/>
        </authorList>
    </citation>
    <scope>NUCLEOTIDE SEQUENCE [LARGE SCALE GENOMIC DNA]</scope>
    <source>
        <strain evidence="6">SpSt-464</strain>
    </source>
</reference>
<dbReference type="EMBL" id="DSTT01000006">
    <property type="protein sequence ID" value="HFK24397.1"/>
    <property type="molecule type" value="Genomic_DNA"/>
</dbReference>
<evidence type="ECO:0000256" key="4">
    <source>
        <dbReference type="ARBA" id="ARBA00023136"/>
    </source>
</evidence>
<dbReference type="InterPro" id="IPR002781">
    <property type="entry name" value="TM_pro_TauE-like"/>
</dbReference>
<keyword evidence="2 5" id="KW-0812">Transmembrane</keyword>
<keyword evidence="3 5" id="KW-1133">Transmembrane helix</keyword>
<keyword evidence="5" id="KW-1003">Cell membrane</keyword>
<comment type="similarity">
    <text evidence="5">Belongs to the 4-toluene sulfonate uptake permease (TSUP) (TC 2.A.102) family.</text>
</comment>
<dbReference type="Pfam" id="PF01925">
    <property type="entry name" value="TauE"/>
    <property type="match status" value="1"/>
</dbReference>
<feature type="transmembrane region" description="Helical" evidence="5">
    <location>
        <begin position="218"/>
        <end position="236"/>
    </location>
</feature>
<dbReference type="AlphaFoldDB" id="A0A7C3N6H7"/>
<protein>
    <recommendedName>
        <fullName evidence="5">Probable membrane transporter protein</fullName>
    </recommendedName>
</protein>
<keyword evidence="4 5" id="KW-0472">Membrane</keyword>
<accession>A0A7C3N6H7</accession>
<feature type="transmembrane region" description="Helical" evidence="5">
    <location>
        <begin position="190"/>
        <end position="211"/>
    </location>
</feature>
<feature type="transmembrane region" description="Helical" evidence="5">
    <location>
        <begin position="45"/>
        <end position="63"/>
    </location>
</feature>
<name>A0A7C3N6H7_UNCW3</name>
<feature type="transmembrane region" description="Helical" evidence="5">
    <location>
        <begin position="248"/>
        <end position="266"/>
    </location>
</feature>
<evidence type="ECO:0000256" key="2">
    <source>
        <dbReference type="ARBA" id="ARBA00022692"/>
    </source>
</evidence>
<feature type="transmembrane region" description="Helical" evidence="5">
    <location>
        <begin position="101"/>
        <end position="118"/>
    </location>
</feature>
<evidence type="ECO:0000313" key="6">
    <source>
        <dbReference type="EMBL" id="HFK24397.1"/>
    </source>
</evidence>
<evidence type="ECO:0000256" key="3">
    <source>
        <dbReference type="ARBA" id="ARBA00022989"/>
    </source>
</evidence>
<comment type="subcellular location">
    <subcellularLocation>
        <location evidence="5">Cell membrane</location>
        <topology evidence="5">Multi-pass membrane protein</topology>
    </subcellularLocation>
    <subcellularLocation>
        <location evidence="1">Membrane</location>
        <topology evidence="1">Multi-pass membrane protein</topology>
    </subcellularLocation>
</comment>
<feature type="transmembrane region" description="Helical" evidence="5">
    <location>
        <begin position="75"/>
        <end position="95"/>
    </location>
</feature>
<comment type="caution">
    <text evidence="6">The sequence shown here is derived from an EMBL/GenBank/DDBJ whole genome shotgun (WGS) entry which is preliminary data.</text>
</comment>